<reference evidence="1" key="1">
    <citation type="submission" date="2018-05" db="EMBL/GenBank/DDBJ databases">
        <authorList>
            <person name="Lanie J.A."/>
            <person name="Ng W.-L."/>
            <person name="Kazmierczak K.M."/>
            <person name="Andrzejewski T.M."/>
            <person name="Davidsen T.M."/>
            <person name="Wayne K.J."/>
            <person name="Tettelin H."/>
            <person name="Glass J.I."/>
            <person name="Rusch D."/>
            <person name="Podicherti R."/>
            <person name="Tsui H.-C.T."/>
            <person name="Winkler M.E."/>
        </authorList>
    </citation>
    <scope>NUCLEOTIDE SEQUENCE</scope>
</reference>
<accession>A0A381PZB8</accession>
<name>A0A381PZB8_9ZZZZ</name>
<sequence>MPHIVVEYSSNLEDHVDVGALLASLHDAAASHSSVPLAGLRTRAVKREQYVVANGDARNMFVAVIARLNGERGHGPLREIRDLLSVACSEILAPVQQQQPLAVSVEVQPIDPSMRINDNSIRDHYEELR</sequence>
<dbReference type="InterPro" id="IPR014347">
    <property type="entry name" value="Tautomerase/MIF_sf"/>
</dbReference>
<protein>
    <recommendedName>
        <fullName evidence="2">5-carboxymethyl-2-hydroxymuconate isomerase</fullName>
    </recommendedName>
</protein>
<dbReference type="PANTHER" id="PTHR37950:SF1">
    <property type="entry name" value="4-HYDROXYPHENYLACETATE CATABOLISM PROTEIN"/>
    <property type="match status" value="1"/>
</dbReference>
<evidence type="ECO:0008006" key="2">
    <source>
        <dbReference type="Google" id="ProtNLM"/>
    </source>
</evidence>
<organism evidence="1">
    <name type="scientific">marine metagenome</name>
    <dbReference type="NCBI Taxonomy" id="408172"/>
    <lineage>
        <taxon>unclassified sequences</taxon>
        <taxon>metagenomes</taxon>
        <taxon>ecological metagenomes</taxon>
    </lineage>
</organism>
<dbReference type="PANTHER" id="PTHR37950">
    <property type="entry name" value="4-HYDROXYPHENYLACETATE CATABOLISM PROTEIN"/>
    <property type="match status" value="1"/>
</dbReference>
<dbReference type="Gene3D" id="3.30.429.10">
    <property type="entry name" value="Macrophage Migration Inhibitory Factor"/>
    <property type="match status" value="1"/>
</dbReference>
<gene>
    <name evidence="1" type="ORF">METZ01_LOCUS25265</name>
</gene>
<dbReference type="GO" id="GO:0008704">
    <property type="term" value="F:5-carboxymethyl-2-hydroxymuconate delta-isomerase activity"/>
    <property type="evidence" value="ECO:0007669"/>
    <property type="project" value="InterPro"/>
</dbReference>
<proteinExistence type="predicted"/>
<dbReference type="InterPro" id="IPR004220">
    <property type="entry name" value="5-COMe_2-OHmuconate_Isoase"/>
</dbReference>
<dbReference type="Pfam" id="PF02962">
    <property type="entry name" value="CHMI"/>
    <property type="match status" value="1"/>
</dbReference>
<dbReference type="EMBL" id="UINC01001150">
    <property type="protein sequence ID" value="SUZ72411.1"/>
    <property type="molecule type" value="Genomic_DNA"/>
</dbReference>
<dbReference type="SUPFAM" id="SSF55331">
    <property type="entry name" value="Tautomerase/MIF"/>
    <property type="match status" value="1"/>
</dbReference>
<evidence type="ECO:0000313" key="1">
    <source>
        <dbReference type="EMBL" id="SUZ72411.1"/>
    </source>
</evidence>
<dbReference type="AlphaFoldDB" id="A0A381PZB8"/>